<evidence type="ECO:0000313" key="3">
    <source>
        <dbReference type="Proteomes" id="UP000008276"/>
    </source>
</evidence>
<dbReference type="Gene3D" id="1.25.10.10">
    <property type="entry name" value="Leucine-rich Repeat Variant"/>
    <property type="match status" value="2"/>
</dbReference>
<dbReference type="RefSeq" id="WP_014063547.1">
    <property type="nucleotide sequence ID" value="NC_015958.1"/>
</dbReference>
<dbReference type="KEGG" id="twi:Thewi_2387"/>
<name>G2MXX9_9THEO</name>
<proteinExistence type="predicted"/>
<dbReference type="GO" id="GO:0016829">
    <property type="term" value="F:lyase activity"/>
    <property type="evidence" value="ECO:0007669"/>
    <property type="project" value="UniProtKB-KW"/>
</dbReference>
<dbReference type="Pfam" id="PF13646">
    <property type="entry name" value="HEAT_2"/>
    <property type="match status" value="2"/>
</dbReference>
<dbReference type="Proteomes" id="UP000008276">
    <property type="component" value="Chromosome"/>
</dbReference>
<sequence>MELLVLYSIIAFSIIIFFLYGYLVFEKIYAEIKEKIKQRYLNEVSFYLDSLVSRFDEEELDETHIEQLRMFMKHKIKREIVEERIIYYFENFKGELAQKLTTLCDDIGLIEYEIEKLKHKDLHEVALACRNLGEFRSRKAVKPLLNLIGNESTDVKYNVLLALSKIGDEEAFIEAFKKLSKTIPLSERSLIEIADSFEGDKLYVYKSLMHLDDDFISSVFIKSAGNYRDTSLANDIALFLNSDSKEKKIAALKALGNMGDNRYVDAITELLNDKDWEVRAVAAKVLGQMQDDRALLPLVKALSDRQWYVRYNAAHSLINIEGGLDMISLVLQGEDKFAKDIIISVLETIYGWDKLLEGEANLDQGTKLSNMVKQYIENR</sequence>
<dbReference type="EMBL" id="CP002991">
    <property type="protein sequence ID" value="AEM79727.1"/>
    <property type="molecule type" value="Genomic_DNA"/>
</dbReference>
<evidence type="ECO:0000313" key="2">
    <source>
        <dbReference type="EMBL" id="AEM79727.1"/>
    </source>
</evidence>
<keyword evidence="1" id="KW-0472">Membrane</keyword>
<dbReference type="AlphaFoldDB" id="G2MXX9"/>
<dbReference type="STRING" id="697303.Thewi_2387"/>
<gene>
    <name evidence="2" type="ORF">Thewi_2387</name>
</gene>
<keyword evidence="1" id="KW-1133">Transmembrane helix</keyword>
<dbReference type="eggNOG" id="COG1413">
    <property type="taxonomic scope" value="Bacteria"/>
</dbReference>
<evidence type="ECO:0000256" key="1">
    <source>
        <dbReference type="SAM" id="Phobius"/>
    </source>
</evidence>
<dbReference type="SUPFAM" id="SSF48371">
    <property type="entry name" value="ARM repeat"/>
    <property type="match status" value="2"/>
</dbReference>
<dbReference type="InterPro" id="IPR016024">
    <property type="entry name" value="ARM-type_fold"/>
</dbReference>
<keyword evidence="1" id="KW-0812">Transmembrane</keyword>
<organism evidence="2 3">
    <name type="scientific">Thermoanaerobacter wiegelii Rt8.B1</name>
    <dbReference type="NCBI Taxonomy" id="697303"/>
    <lineage>
        <taxon>Bacteria</taxon>
        <taxon>Bacillati</taxon>
        <taxon>Bacillota</taxon>
        <taxon>Clostridia</taxon>
        <taxon>Thermoanaerobacterales</taxon>
        <taxon>Thermoanaerobacteraceae</taxon>
        <taxon>Thermoanaerobacter</taxon>
    </lineage>
</organism>
<dbReference type="SMART" id="SM00567">
    <property type="entry name" value="EZ_HEAT"/>
    <property type="match status" value="3"/>
</dbReference>
<reference evidence="2 3" key="1">
    <citation type="submission" date="2011-08" db="EMBL/GenBank/DDBJ databases">
        <title>Complete sequence of Thermoanaerobacter wiegelii Rt8.B1.</title>
        <authorList>
            <consortium name="US DOE Joint Genome Institute"/>
            <person name="Lucas S."/>
            <person name="Han J."/>
            <person name="Lapidus A."/>
            <person name="Cheng J.-F."/>
            <person name="Goodwin L."/>
            <person name="Pitluck S."/>
            <person name="Peters L."/>
            <person name="Mikhailova N."/>
            <person name="Zeytun A."/>
            <person name="Daligault H."/>
            <person name="Detter J.C."/>
            <person name="Han C."/>
            <person name="Tapia R."/>
            <person name="Land M."/>
            <person name="Hauser L."/>
            <person name="Kyrpides N."/>
            <person name="Ivanova N."/>
            <person name="Pagani I."/>
            <person name="Hemme C."/>
            <person name="Woyke T."/>
        </authorList>
    </citation>
    <scope>NUCLEOTIDE SEQUENCE [LARGE SCALE GENOMIC DNA]</scope>
    <source>
        <strain evidence="2 3">Rt8.B1</strain>
    </source>
</reference>
<dbReference type="PANTHER" id="PTHR12697">
    <property type="entry name" value="PBS LYASE HEAT-LIKE PROTEIN"/>
    <property type="match status" value="1"/>
</dbReference>
<dbReference type="GO" id="GO:0016491">
    <property type="term" value="F:oxidoreductase activity"/>
    <property type="evidence" value="ECO:0007669"/>
    <property type="project" value="TreeGrafter"/>
</dbReference>
<feature type="transmembrane region" description="Helical" evidence="1">
    <location>
        <begin position="6"/>
        <end position="25"/>
    </location>
</feature>
<keyword evidence="3" id="KW-1185">Reference proteome</keyword>
<protein>
    <submittedName>
        <fullName evidence="2">PBS lyase HEAT domain protein repeat-containing protein</fullName>
    </submittedName>
</protein>
<dbReference type="PANTHER" id="PTHR12697:SF5">
    <property type="entry name" value="DEOXYHYPUSINE HYDROXYLASE"/>
    <property type="match status" value="1"/>
</dbReference>
<keyword evidence="2" id="KW-0456">Lyase</keyword>
<accession>G2MXX9</accession>
<dbReference type="InterPro" id="IPR004155">
    <property type="entry name" value="PBS_lyase_HEAT"/>
</dbReference>
<dbReference type="HOGENOM" id="CLU_065966_0_0_9"/>
<dbReference type="InterPro" id="IPR011989">
    <property type="entry name" value="ARM-like"/>
</dbReference>